<keyword evidence="2 3" id="KW-0040">ANK repeat</keyword>
<feature type="region of interest" description="Disordered" evidence="4">
    <location>
        <begin position="969"/>
        <end position="995"/>
    </location>
</feature>
<feature type="compositionally biased region" description="Basic and acidic residues" evidence="4">
    <location>
        <begin position="1020"/>
        <end position="1029"/>
    </location>
</feature>
<dbReference type="PRINTS" id="PR01415">
    <property type="entry name" value="ANKYRIN"/>
</dbReference>
<evidence type="ECO:0000256" key="4">
    <source>
        <dbReference type="SAM" id="MobiDB-lite"/>
    </source>
</evidence>
<dbReference type="RefSeq" id="XP_058310270.1">
    <property type="nucleotide sequence ID" value="XM_058450808.1"/>
</dbReference>
<proteinExistence type="predicted"/>
<feature type="region of interest" description="Disordered" evidence="4">
    <location>
        <begin position="1020"/>
        <end position="1048"/>
    </location>
</feature>
<evidence type="ECO:0000256" key="2">
    <source>
        <dbReference type="ARBA" id="ARBA00023043"/>
    </source>
</evidence>
<feature type="repeat" description="ANK" evidence="3">
    <location>
        <begin position="1580"/>
        <end position="1612"/>
    </location>
</feature>
<sequence>MALTLPSVPAKHEDFLRYVDSHPDTPIGDLVQPYNDYDAVTRKLFAQDPSHVIVKDNHANIVPLYNAMGSADIRVRARDLASETPEQKEKYILPLNESMRREYGSSAVVSTLAEFQENFAVFTEGALGEMDWSNVVAAGSAVVTSLLPVPEKYRKSKRGLRQYYHDQFAPASDVDLFIYGLTDEQAIEKITHIEDAIRNTILYETTTIRTKNTITVVSQYPTRHVQIVLRIYRSVAEILTGFDVDCSCVAYDGQQVYASPRAIAAYITQTNQVDLTRRSPSYENRLSKYSHRGFEVFWPSLERLRIDPTIFERSFARTEGLARLLVLEKLPKNTDRDTYQHRRREERGRPPVSIYLRRRQGRELKGNIKDDWEDEVPEWQEEDQVSNYHTFTIPYGRRYNARKIEKLLYTKDLLLNAEWNQPKDRAVYLHRHPAFVGDAQHVIGDCCGSCPQPVTEEERKIAEEESKIYISGKISFIKDDPGRQEIGSFNPITETDWTEMAYTGGTEQLCQAIVSHDLEAVNCFLSREDSNPNRRDITGRTPLQLACMCSTPEIVQCLVDHGARLISRMADGKTALHLAAARGNVEIIRILLTKSDENEKAEDHDDTSKDDESDDSEGDSETAIEDGSNVGSVSRTSASYVKVEVDGGDVGESFQQTDDSIEAKDDEPDIYDINVVAWDSLTTPLHLAILHGHVEAVKELVSSFGADVLMPIKIVNEHDKTPQATILNLVLVLALPLDKAREISQTLLQAGASPAQADLAQWTPLHYIAQSDYSDLLDLYMEHDGPAVQRAINHLALDGSRWGSSIKFCSALMSAIQAKKHVSARKLLEIGAKPILESADILKATKAQMPDLLAYGGDHQTPVSKATQPIFCAIYHDMPLIALDLLNRGVDPNARAQALGTPGWTALDTVRKYLEKLRGFLKTKTFIGRLGGWEPRPMTLERDDESYLKEFHEGTYKIFFARNQLKDARKSSKEAEEQEESEKKSREPAGTSEKREAIAKLIRDYETLETELLVKGAKTLEELDPEATHPNESSWRASNQRNENPETKKPFEFKFDFNLADITDTTRNGFEAAWSGDITTIKELTLGMWGPSQDQPPLEIAVCDTLGFSCLSLAILRGHLHVAKAVIQILRVQYKVKKPETSARFEIDSDADLSDDEDLNIVSHDVDDRFTHENIGEVTTQVESSVLPIGALQRWCHAFLFLENRSTKHEPKFCHSDQSRLHYQHSIRVDTLGKYAIFKNDLSLLDFLLAASRECESMFPTDKNQSDASREALEEEYQLAIALGHTDCLAKLIQFSAVGLPLAKMSEKSGVKAQTESLYYQGLSICGKKRSDWASAGRPEPKESPEGRPPLLISAMQGNITSTEWFLGTAPGRHYLEYVNSHLEDERIKRLAQSNLGLEGSILNWLQTRNNLVLHCAVMSRPCEESERLVQYLVDHHPECLEVRSEGGHTPLAIAFSLRRINFARILIAAGANQTVRDTEGNNLLHILLRPVENQTLKHSEDPSPLINLLDKELLSSMLIQRAGDGSWTPLARQLDSYHPFNDYSNDKESAKKERDFTITLLLDLAEPSNQRHLELLDGSGNTPVHEAVKNGFTHLLNLMLDRRPDLLYRENATGSTPLEMAVDAWVNNTTRNPPKRTTDQNHWDPMSNSAVDREPGFFIQDRDSRTKEEQVYQTCQERAQQHPGKRILVSLFEANALVERLASKKISTDYHYVRRRHRIRRNWVVGTQEVDEVALWGHLASW</sequence>
<evidence type="ECO:0000256" key="1">
    <source>
        <dbReference type="ARBA" id="ARBA00022737"/>
    </source>
</evidence>
<feature type="repeat" description="ANK" evidence="3">
    <location>
        <begin position="1447"/>
        <end position="1479"/>
    </location>
</feature>
<organism evidence="5 6">
    <name type="scientific">Penicillium cinerascens</name>
    <dbReference type="NCBI Taxonomy" id="70096"/>
    <lineage>
        <taxon>Eukaryota</taxon>
        <taxon>Fungi</taxon>
        <taxon>Dikarya</taxon>
        <taxon>Ascomycota</taxon>
        <taxon>Pezizomycotina</taxon>
        <taxon>Eurotiomycetes</taxon>
        <taxon>Eurotiomycetidae</taxon>
        <taxon>Eurotiales</taxon>
        <taxon>Aspergillaceae</taxon>
        <taxon>Penicillium</taxon>
    </lineage>
</organism>
<dbReference type="PROSITE" id="PS50088">
    <property type="entry name" value="ANK_REPEAT"/>
    <property type="match status" value="5"/>
</dbReference>
<feature type="compositionally biased region" description="Basic and acidic residues" evidence="4">
    <location>
        <begin position="597"/>
        <end position="607"/>
    </location>
</feature>
<reference evidence="5" key="1">
    <citation type="submission" date="2022-12" db="EMBL/GenBank/DDBJ databases">
        <authorList>
            <person name="Petersen C."/>
        </authorList>
    </citation>
    <scope>NUCLEOTIDE SEQUENCE</scope>
    <source>
        <strain evidence="5">IBT 15544</strain>
    </source>
</reference>
<dbReference type="Gene3D" id="1.25.40.20">
    <property type="entry name" value="Ankyrin repeat-containing domain"/>
    <property type="match status" value="5"/>
</dbReference>
<feature type="repeat" description="ANK" evidence="3">
    <location>
        <begin position="680"/>
        <end position="708"/>
    </location>
</feature>
<dbReference type="SUPFAM" id="SSF48403">
    <property type="entry name" value="Ankyrin repeat"/>
    <property type="match status" value="2"/>
</dbReference>
<protein>
    <recommendedName>
        <fullName evidence="7">Ankyrin repeat protein</fullName>
    </recommendedName>
</protein>
<keyword evidence="1" id="KW-0677">Repeat</keyword>
<reference evidence="5" key="2">
    <citation type="journal article" date="2023" name="IMA Fungus">
        <title>Comparative genomic study of the Penicillium genus elucidates a diverse pangenome and 15 lateral gene transfer events.</title>
        <authorList>
            <person name="Petersen C."/>
            <person name="Sorensen T."/>
            <person name="Nielsen M.R."/>
            <person name="Sondergaard T.E."/>
            <person name="Sorensen J.L."/>
            <person name="Fitzpatrick D.A."/>
            <person name="Frisvad J.C."/>
            <person name="Nielsen K.L."/>
        </authorList>
    </citation>
    <scope>NUCLEOTIDE SEQUENCE</scope>
    <source>
        <strain evidence="5">IBT 15544</strain>
    </source>
</reference>
<evidence type="ECO:0000313" key="5">
    <source>
        <dbReference type="EMBL" id="KAJ5212100.1"/>
    </source>
</evidence>
<accession>A0A9W9N2S8</accession>
<comment type="caution">
    <text evidence="5">The sequence shown here is derived from an EMBL/GenBank/DDBJ whole genome shotgun (WGS) entry which is preliminary data.</text>
</comment>
<name>A0A9W9N2S8_9EURO</name>
<feature type="repeat" description="ANK" evidence="3">
    <location>
        <begin position="571"/>
        <end position="603"/>
    </location>
</feature>
<dbReference type="PANTHER" id="PTHR24198">
    <property type="entry name" value="ANKYRIN REPEAT AND PROTEIN KINASE DOMAIN-CONTAINING PROTEIN"/>
    <property type="match status" value="1"/>
</dbReference>
<dbReference type="PROSITE" id="PS50297">
    <property type="entry name" value="ANK_REP_REGION"/>
    <property type="match status" value="5"/>
</dbReference>
<dbReference type="InterPro" id="IPR002110">
    <property type="entry name" value="Ankyrin_rpt"/>
</dbReference>
<keyword evidence="6" id="KW-1185">Reference proteome</keyword>
<dbReference type="Pfam" id="PF12796">
    <property type="entry name" value="Ank_2"/>
    <property type="match status" value="1"/>
</dbReference>
<feature type="repeat" description="ANK" evidence="3">
    <location>
        <begin position="538"/>
        <end position="570"/>
    </location>
</feature>
<feature type="region of interest" description="Disordered" evidence="4">
    <location>
        <begin position="597"/>
        <end position="632"/>
    </location>
</feature>
<feature type="compositionally biased region" description="Polar residues" evidence="4">
    <location>
        <begin position="1030"/>
        <end position="1042"/>
    </location>
</feature>
<dbReference type="InterPro" id="IPR036770">
    <property type="entry name" value="Ankyrin_rpt-contain_sf"/>
</dbReference>
<evidence type="ECO:0000313" key="6">
    <source>
        <dbReference type="Proteomes" id="UP001150904"/>
    </source>
</evidence>
<dbReference type="Proteomes" id="UP001150904">
    <property type="component" value="Unassembled WGS sequence"/>
</dbReference>
<dbReference type="OrthoDB" id="539213at2759"/>
<evidence type="ECO:0000256" key="3">
    <source>
        <dbReference type="PROSITE-ProRule" id="PRU00023"/>
    </source>
</evidence>
<feature type="compositionally biased region" description="Acidic residues" evidence="4">
    <location>
        <begin position="608"/>
        <end position="624"/>
    </location>
</feature>
<dbReference type="EMBL" id="JAPQKR010000008">
    <property type="protein sequence ID" value="KAJ5212100.1"/>
    <property type="molecule type" value="Genomic_DNA"/>
</dbReference>
<dbReference type="GeneID" id="83178109"/>
<gene>
    <name evidence="5" type="ORF">N7498_003746</name>
</gene>
<dbReference type="PANTHER" id="PTHR24198:SF165">
    <property type="entry name" value="ANKYRIN REPEAT-CONTAINING PROTEIN-RELATED"/>
    <property type="match status" value="1"/>
</dbReference>
<dbReference type="Pfam" id="PF00023">
    <property type="entry name" value="Ank"/>
    <property type="match status" value="1"/>
</dbReference>
<evidence type="ECO:0008006" key="7">
    <source>
        <dbReference type="Google" id="ProtNLM"/>
    </source>
</evidence>
<dbReference type="SMART" id="SM00248">
    <property type="entry name" value="ANK"/>
    <property type="match status" value="13"/>
</dbReference>